<gene>
    <name evidence="2" type="ORF">HCU74_19620</name>
</gene>
<dbReference type="InterPro" id="IPR034660">
    <property type="entry name" value="DinB/YfiT-like"/>
</dbReference>
<dbReference type="Pfam" id="PF13899">
    <property type="entry name" value="Thioredoxin_7"/>
    <property type="match status" value="1"/>
</dbReference>
<protein>
    <submittedName>
        <fullName evidence="2">Thioredoxin family protein</fullName>
    </submittedName>
</protein>
<dbReference type="Pfam" id="PF12867">
    <property type="entry name" value="DinB_2"/>
    <property type="match status" value="1"/>
</dbReference>
<evidence type="ECO:0000313" key="3">
    <source>
        <dbReference type="Proteomes" id="UP000765845"/>
    </source>
</evidence>
<dbReference type="SUPFAM" id="SSF109854">
    <property type="entry name" value="DinB/YfiT-like putative metalloenzymes"/>
    <property type="match status" value="1"/>
</dbReference>
<name>A0ABX1GL18_9GAMM</name>
<dbReference type="RefSeq" id="WP_168452145.1">
    <property type="nucleotide sequence ID" value="NZ_JAAWWK010000010.1"/>
</dbReference>
<reference evidence="2 3" key="1">
    <citation type="submission" date="2020-04" db="EMBL/GenBank/DDBJ databases">
        <authorList>
            <person name="Yoon J."/>
        </authorList>
    </citation>
    <scope>NUCLEOTIDE SEQUENCE [LARGE SCALE GENOMIC DNA]</scope>
    <source>
        <strain evidence="2 3">KMU-166</strain>
    </source>
</reference>
<feature type="domain" description="DinB-like" evidence="1">
    <location>
        <begin position="283"/>
        <end position="432"/>
    </location>
</feature>
<dbReference type="EMBL" id="JAAWWK010000010">
    <property type="protein sequence ID" value="NKI19621.1"/>
    <property type="molecule type" value="Genomic_DNA"/>
</dbReference>
<dbReference type="Gene3D" id="3.40.30.10">
    <property type="entry name" value="Glutaredoxin"/>
    <property type="match status" value="1"/>
</dbReference>
<evidence type="ECO:0000259" key="1">
    <source>
        <dbReference type="Pfam" id="PF12867"/>
    </source>
</evidence>
<sequence>MINQIPWLTHDKYDTAIAQSAESGKPILIYFHSSGCTGCRTLAENTLSDKAVIEPILNQTIPVWVEVESDKPDPRISELVGSHIFIMSPTLQLISSTGDIYHKFLGSPLHTRLDLGYTRVHHDIEGELPVNEFLAQLDVAMGKWNLFNNQYATSSQFFNKVLRESKRETLSHKEADYWNDVAKEAGAYPEDQQHLTFASAAPLAAEVMKFCQILQTIPDSELMIDWKGEPIKGWEHYTDCLREFVFGVYQALVDFSIETKIALRKDARELTKAQEILREWQISYRELQGTLVGLKGRDLDKQHLGVNFSLGKQRTIRNNVVHCVMAEFWAHGSSIRQALAGIRNGISEQTATTKQPVVETWEKYGPPPFNFGTMAQLLDVSESKHKVLIEEFVDVTDEELEKGYGWWEGTPVTIRFRLNRMGWHLQDHAAVIETIAERIGRVRSETERLTARLYSALGRIEGELVGLPKAEQLTITKDIVEIVKERRLTLKEIYT</sequence>
<dbReference type="InterPro" id="IPR024775">
    <property type="entry name" value="DinB-like"/>
</dbReference>
<dbReference type="InterPro" id="IPR036249">
    <property type="entry name" value="Thioredoxin-like_sf"/>
</dbReference>
<proteinExistence type="predicted"/>
<dbReference type="SUPFAM" id="SSF52833">
    <property type="entry name" value="Thioredoxin-like"/>
    <property type="match status" value="1"/>
</dbReference>
<organism evidence="2 3">
    <name type="scientific">Spongiibacter thalassae</name>
    <dbReference type="NCBI Taxonomy" id="2721624"/>
    <lineage>
        <taxon>Bacteria</taxon>
        <taxon>Pseudomonadati</taxon>
        <taxon>Pseudomonadota</taxon>
        <taxon>Gammaproteobacteria</taxon>
        <taxon>Cellvibrionales</taxon>
        <taxon>Spongiibacteraceae</taxon>
        <taxon>Spongiibacter</taxon>
    </lineage>
</organism>
<keyword evidence="3" id="KW-1185">Reference proteome</keyword>
<comment type="caution">
    <text evidence="2">The sequence shown here is derived from an EMBL/GenBank/DDBJ whole genome shotgun (WGS) entry which is preliminary data.</text>
</comment>
<dbReference type="Proteomes" id="UP000765845">
    <property type="component" value="Unassembled WGS sequence"/>
</dbReference>
<evidence type="ECO:0000313" key="2">
    <source>
        <dbReference type="EMBL" id="NKI19621.1"/>
    </source>
</evidence>
<accession>A0ABX1GL18</accession>
<dbReference type="Gene3D" id="1.20.120.450">
    <property type="entry name" value="dinb family like domain"/>
    <property type="match status" value="1"/>
</dbReference>